<evidence type="ECO:0000313" key="2">
    <source>
        <dbReference type="Proteomes" id="UP001148629"/>
    </source>
</evidence>
<proteinExistence type="predicted"/>
<comment type="caution">
    <text evidence="1">The sequence shown here is derived from an EMBL/GenBank/DDBJ whole genome shotgun (WGS) entry which is preliminary data.</text>
</comment>
<accession>A0ACC1SD35</accession>
<name>A0ACC1SD35_9HYPO</name>
<protein>
    <submittedName>
        <fullName evidence="1">Uncharacterized protein</fullName>
    </submittedName>
</protein>
<dbReference type="EMBL" id="JANRMS010000594">
    <property type="protein sequence ID" value="KAJ3537194.1"/>
    <property type="molecule type" value="Genomic_DNA"/>
</dbReference>
<evidence type="ECO:0000313" key="1">
    <source>
        <dbReference type="EMBL" id="KAJ3537194.1"/>
    </source>
</evidence>
<reference evidence="1" key="1">
    <citation type="submission" date="2022-08" db="EMBL/GenBank/DDBJ databases">
        <title>Genome Sequence of Fusarium decemcellulare.</title>
        <authorList>
            <person name="Buettner E."/>
        </authorList>
    </citation>
    <scope>NUCLEOTIDE SEQUENCE</scope>
    <source>
        <strain evidence="1">Babe19</strain>
    </source>
</reference>
<gene>
    <name evidence="1" type="ORF">NM208_g6419</name>
</gene>
<organism evidence="1 2">
    <name type="scientific">Fusarium decemcellulare</name>
    <dbReference type="NCBI Taxonomy" id="57161"/>
    <lineage>
        <taxon>Eukaryota</taxon>
        <taxon>Fungi</taxon>
        <taxon>Dikarya</taxon>
        <taxon>Ascomycota</taxon>
        <taxon>Pezizomycotina</taxon>
        <taxon>Sordariomycetes</taxon>
        <taxon>Hypocreomycetidae</taxon>
        <taxon>Hypocreales</taxon>
        <taxon>Nectriaceae</taxon>
        <taxon>Fusarium</taxon>
        <taxon>Fusarium decemcellulare species complex</taxon>
    </lineage>
</organism>
<dbReference type="Proteomes" id="UP001148629">
    <property type="component" value="Unassembled WGS sequence"/>
</dbReference>
<keyword evidence="2" id="KW-1185">Reference proteome</keyword>
<sequence>MDRLAPIPRGPQQTIRLLTLYPGQDGDPLRCANKVVGLDDKAPYEALSYVWGPEATGSHTVDVGGRTVPITANLSIALNRLRDTKIPRDLWIDQLCIDQWNMAEKEKQIGFMRAIYQNCTQCVIWLGDICEENIGFTLQDAATLFDWFKLQGTYEVDPERFEETRASFKEPTSKEGLFNAVDAFGPRGNAWWHRVWTVQEAVLPPKATVQWGPLTVTWADLDGAMIGLCNGKSLYAECPEFEIMSIMQYSDGLSDLLPAVRGLDITEEGEPPLQAVRRWWWNRQATDPRDKIYALLGLLRSDAFPSIPRCDYTLEATSLYTKLSLDMIRSLGCLSPLVGMRGEPALVPNLPSWVFGMASPGKTKEPNWFRAWNRYTFSNACGDKPLRMQVSNDERVITLEGVCVDQVVHVSSLISDGTENMFVEEVNEILDDWKTLMNDFARENGLENSPCGLSWEEVFCRTILGDLIFESEENPQRATSDHYEQLREFREFRGDLDIYYSFWSSLKQMICRQAFFITKSGYIGIGPPTTSTGDNVWVLFGGYTPFVLRTVFKEDIMSFVHPYQKLDIDERVKRVLSTTPLIDGHNDLPQQPRAIFHGKIHNNPKFDFQNGFQRGMTDIPRLKQGAVGGQFWSVCVPCLRSAENFSTPEYSDMARDAIEQIDLTLRLVESYPDAFELVNGPNDVKKVYATGKIACSIGIEGLHMAGNSIGIIRAFYRLGVRYCTMTHVCNNAFADSSTSKVGPVHGGLSDLGRSAVVEMNRLGMITDISHVSEDCAKQVLERTRAPIMFSHSNVKSVFDCPRNVPDEVLDMIPRNKGIIMVTFVPEHVTTRRKDAKLEMVLDHLFYIAERIGWDYVGLGSDFDGIASVIPGLEDVKCYPQLLKAILDRGATEEQLAKVAGENILRVWRGVEKVRDEMKAEAVMPVEDVWKDRTWWRYDGFYQMPDPDPEDKLGLDWYGVAPPDEGLYLEEDDK</sequence>